<accession>A0AAN6VYY6</accession>
<sequence length="350" mass="40725">MASTSPDVETLRNGSPEPLSLQHAPPSDFPNSQFQSEFSTHSQSQVHSSKDLPTSRCPSLFPNNDGNCTSQDCPSTWYPYTPQEYASVFLNFYQFLTTLQYSPSDLKIPPPGDWPHLTRKAGAPVDYNTDFTLEVMRHLPYIGGKMHYEYKFIFIDYSTLDPKTSYSFKKNKGGYPADDWFQTFHSNMYEGEPPRGDCLIPLTCGWEGGGVVLLLDVKKSEIVEDVVRCQGNSFGVQEYIDRLKVRFSKLKLIPCDGRLVLPDKMQERDTLVMEKDFWDQNFDNEHGWHDHWGTDVDIAYIKQVYRGHRWPDNFRREECFRFMNALMEKVQETRDSWEEWDDGHLDRAQY</sequence>
<reference evidence="2" key="1">
    <citation type="journal article" date="2023" name="Mol. Phylogenet. Evol.">
        <title>Genome-scale phylogeny and comparative genomics of the fungal order Sordariales.</title>
        <authorList>
            <person name="Hensen N."/>
            <person name="Bonometti L."/>
            <person name="Westerberg I."/>
            <person name="Brannstrom I.O."/>
            <person name="Guillou S."/>
            <person name="Cros-Aarteil S."/>
            <person name="Calhoun S."/>
            <person name="Haridas S."/>
            <person name="Kuo A."/>
            <person name="Mondo S."/>
            <person name="Pangilinan J."/>
            <person name="Riley R."/>
            <person name="LaButti K."/>
            <person name="Andreopoulos B."/>
            <person name="Lipzen A."/>
            <person name="Chen C."/>
            <person name="Yan M."/>
            <person name="Daum C."/>
            <person name="Ng V."/>
            <person name="Clum A."/>
            <person name="Steindorff A."/>
            <person name="Ohm R.A."/>
            <person name="Martin F."/>
            <person name="Silar P."/>
            <person name="Natvig D.O."/>
            <person name="Lalanne C."/>
            <person name="Gautier V."/>
            <person name="Ament-Velasquez S.L."/>
            <person name="Kruys A."/>
            <person name="Hutchinson M.I."/>
            <person name="Powell A.J."/>
            <person name="Barry K."/>
            <person name="Miller A.N."/>
            <person name="Grigoriev I.V."/>
            <person name="Debuchy R."/>
            <person name="Gladieux P."/>
            <person name="Hiltunen Thoren M."/>
            <person name="Johannesson H."/>
        </authorList>
    </citation>
    <scope>NUCLEOTIDE SEQUENCE</scope>
    <source>
        <strain evidence="2">CBS 892.96</strain>
    </source>
</reference>
<gene>
    <name evidence="2" type="ORF">QBC36DRAFT_363030</name>
</gene>
<dbReference type="AlphaFoldDB" id="A0AAN6VYY6"/>
<keyword evidence="3" id="KW-1185">Reference proteome</keyword>
<evidence type="ECO:0000313" key="3">
    <source>
        <dbReference type="Proteomes" id="UP001302321"/>
    </source>
</evidence>
<feature type="compositionally biased region" description="Polar residues" evidence="1">
    <location>
        <begin position="29"/>
        <end position="47"/>
    </location>
</feature>
<name>A0AAN6VYY6_9PEZI</name>
<dbReference type="EMBL" id="MU866436">
    <property type="protein sequence ID" value="KAK4172338.1"/>
    <property type="molecule type" value="Genomic_DNA"/>
</dbReference>
<feature type="region of interest" description="Disordered" evidence="1">
    <location>
        <begin position="1"/>
        <end position="58"/>
    </location>
</feature>
<protein>
    <submittedName>
        <fullName evidence="2">Uncharacterized protein</fullName>
    </submittedName>
</protein>
<evidence type="ECO:0000313" key="2">
    <source>
        <dbReference type="EMBL" id="KAK4172338.1"/>
    </source>
</evidence>
<reference evidence="2" key="2">
    <citation type="submission" date="2023-05" db="EMBL/GenBank/DDBJ databases">
        <authorList>
            <consortium name="Lawrence Berkeley National Laboratory"/>
            <person name="Steindorff A."/>
            <person name="Hensen N."/>
            <person name="Bonometti L."/>
            <person name="Westerberg I."/>
            <person name="Brannstrom I.O."/>
            <person name="Guillou S."/>
            <person name="Cros-Aarteil S."/>
            <person name="Calhoun S."/>
            <person name="Haridas S."/>
            <person name="Kuo A."/>
            <person name="Mondo S."/>
            <person name="Pangilinan J."/>
            <person name="Riley R."/>
            <person name="Labutti K."/>
            <person name="Andreopoulos B."/>
            <person name="Lipzen A."/>
            <person name="Chen C."/>
            <person name="Yanf M."/>
            <person name="Daum C."/>
            <person name="Ng V."/>
            <person name="Clum A."/>
            <person name="Ohm R."/>
            <person name="Martin F."/>
            <person name="Silar P."/>
            <person name="Natvig D."/>
            <person name="Lalanne C."/>
            <person name="Gautier V."/>
            <person name="Ament-Velasquez S.L."/>
            <person name="Kruys A."/>
            <person name="Hutchinson M.I."/>
            <person name="Powell A.J."/>
            <person name="Barry K."/>
            <person name="Miller A.N."/>
            <person name="Grigoriev I.V."/>
            <person name="Debuchy R."/>
            <person name="Gladieux P."/>
            <person name="Thoren M.H."/>
            <person name="Johannesson H."/>
        </authorList>
    </citation>
    <scope>NUCLEOTIDE SEQUENCE</scope>
    <source>
        <strain evidence="2">CBS 892.96</strain>
    </source>
</reference>
<comment type="caution">
    <text evidence="2">The sequence shown here is derived from an EMBL/GenBank/DDBJ whole genome shotgun (WGS) entry which is preliminary data.</text>
</comment>
<organism evidence="2 3">
    <name type="scientific">Triangularia setosa</name>
    <dbReference type="NCBI Taxonomy" id="2587417"/>
    <lineage>
        <taxon>Eukaryota</taxon>
        <taxon>Fungi</taxon>
        <taxon>Dikarya</taxon>
        <taxon>Ascomycota</taxon>
        <taxon>Pezizomycotina</taxon>
        <taxon>Sordariomycetes</taxon>
        <taxon>Sordariomycetidae</taxon>
        <taxon>Sordariales</taxon>
        <taxon>Podosporaceae</taxon>
        <taxon>Triangularia</taxon>
    </lineage>
</organism>
<proteinExistence type="predicted"/>
<dbReference type="Proteomes" id="UP001302321">
    <property type="component" value="Unassembled WGS sequence"/>
</dbReference>
<evidence type="ECO:0000256" key="1">
    <source>
        <dbReference type="SAM" id="MobiDB-lite"/>
    </source>
</evidence>